<dbReference type="GO" id="GO:0004519">
    <property type="term" value="F:endonuclease activity"/>
    <property type="evidence" value="ECO:0007669"/>
    <property type="project" value="InterPro"/>
</dbReference>
<keyword evidence="1" id="KW-0068">Autocatalytic cleavage</keyword>
<proteinExistence type="predicted"/>
<dbReference type="Pfam" id="PF14890">
    <property type="entry name" value="Intein_splicing"/>
    <property type="match status" value="1"/>
</dbReference>
<feature type="domain" description="DOD-type homing endonuclease" evidence="3">
    <location>
        <begin position="242"/>
        <end position="389"/>
    </location>
</feature>
<dbReference type="Proteomes" id="UP000229030">
    <property type="component" value="Unassembled WGS sequence"/>
</dbReference>
<dbReference type="SMART" id="SM00306">
    <property type="entry name" value="HintN"/>
    <property type="match status" value="1"/>
</dbReference>
<keyword evidence="2" id="KW-0651">Protein splicing</keyword>
<dbReference type="InterPro" id="IPR027434">
    <property type="entry name" value="Homing_endonucl"/>
</dbReference>
<dbReference type="SUPFAM" id="SSF55608">
    <property type="entry name" value="Homing endonucleases"/>
    <property type="match status" value="1"/>
</dbReference>
<dbReference type="InterPro" id="IPR004860">
    <property type="entry name" value="LAGLIDADG_dom"/>
</dbReference>
<reference evidence="5" key="1">
    <citation type="submission" date="2017-09" db="EMBL/GenBank/DDBJ databases">
        <title>Depth-based differentiation of microbial function through sediment-hosted aquifers and enrichment of novel symbionts in the deep terrestrial subsurface.</title>
        <authorList>
            <person name="Probst A.J."/>
            <person name="Ladd B."/>
            <person name="Jarett J.K."/>
            <person name="Geller-Mcgrath D.E."/>
            <person name="Sieber C.M.K."/>
            <person name="Emerson J.B."/>
            <person name="Anantharaman K."/>
            <person name="Thomas B.C."/>
            <person name="Malmstrom R."/>
            <person name="Stieglmeier M."/>
            <person name="Klingl A."/>
            <person name="Woyke T."/>
            <person name="Ryan C.M."/>
            <person name="Banfield J.F."/>
        </authorList>
    </citation>
    <scope>NUCLEOTIDE SEQUENCE [LARGE SCALE GENOMIC DNA]</scope>
</reference>
<sequence>VEVAKGIGLDSRIGHKFLQAGVGFGGSCLLGSSEVLVQNKQGMVSSVRLEALFDLLKKQELKVLSFDRNKKNTSFNKIIRASKRAYKGEFVSVITKMNKAITTTSDHPFIVFEKNGLKVKLAQNLTISDRLVCFLGFPPSLKKHSINIIDHLSRSDFDYKKVKVRPLQKKLSDVGVEISKAFKAARRIDILRANCMNLEEFLKIEKSIANKIERKDLVLFTSKGSTTSCPAIINFDADFCRFLGYYVSEGNIHYENCLRGTRTRIQIHFNIRENEYFNDVKNILDGLNIKFRISEQPKNSTRTFVVSSRILAFLIDKLLNCGKDSYSADVPDEIFSLNDNLRKEFLKGVFRGDGHIAFPKNTNSVVYDFGSISYPLVQKMILLFHSLGIVPSYKRSRSEKSSDFAHFFRISTKKQIEQLRDFKDSFTQKKVDEQLKNCKDIKPCGFEKGNGQFCIVNIKAISKKTEERDVYSLEVDKINTFIADYGLIVHNCFPKDVAGLIHTALVNNYQPRI</sequence>
<dbReference type="InterPro" id="IPR006141">
    <property type="entry name" value="Intein_N"/>
</dbReference>
<dbReference type="PRINTS" id="PR00379">
    <property type="entry name" value="INTEIN"/>
</dbReference>
<dbReference type="InterPro" id="IPR006142">
    <property type="entry name" value="INTEIN"/>
</dbReference>
<dbReference type="InterPro" id="IPR036844">
    <property type="entry name" value="Hint_dom_sf"/>
</dbReference>
<evidence type="ECO:0000313" key="4">
    <source>
        <dbReference type="EMBL" id="PIV47115.1"/>
    </source>
</evidence>
<dbReference type="InterPro" id="IPR014026">
    <property type="entry name" value="UDP-Glc/GDP-Man_DH_dimer"/>
</dbReference>
<dbReference type="GO" id="GO:0016539">
    <property type="term" value="P:intein-mediated protein splicing"/>
    <property type="evidence" value="ECO:0007669"/>
    <property type="project" value="InterPro"/>
</dbReference>
<dbReference type="Pfam" id="PF00984">
    <property type="entry name" value="UDPG_MGDP_dh"/>
    <property type="match status" value="1"/>
</dbReference>
<feature type="non-terminal residue" evidence="4">
    <location>
        <position position="513"/>
    </location>
</feature>
<dbReference type="InterPro" id="IPR003586">
    <property type="entry name" value="Hint_dom_C"/>
</dbReference>
<accession>A0A2M7DE42</accession>
<dbReference type="PANTHER" id="PTHR43750">
    <property type="entry name" value="UDP-GLUCOSE 6-DEHYDROGENASE TUAD"/>
    <property type="match status" value="1"/>
</dbReference>
<name>A0A2M7DE42_9BACT</name>
<feature type="non-terminal residue" evidence="4">
    <location>
        <position position="1"/>
    </location>
</feature>
<protein>
    <recommendedName>
        <fullName evidence="3">DOD-type homing endonuclease domain-containing protein</fullName>
    </recommendedName>
</protein>
<dbReference type="NCBIfam" id="TIGR01445">
    <property type="entry name" value="intein_Nterm"/>
    <property type="match status" value="1"/>
</dbReference>
<dbReference type="CDD" id="cd00081">
    <property type="entry name" value="Hint"/>
    <property type="match status" value="1"/>
</dbReference>
<evidence type="ECO:0000313" key="5">
    <source>
        <dbReference type="Proteomes" id="UP000229030"/>
    </source>
</evidence>
<dbReference type="Gene3D" id="2.170.16.10">
    <property type="entry name" value="Hedgehog/Intein (Hint) domain"/>
    <property type="match status" value="1"/>
</dbReference>
<dbReference type="AlphaFoldDB" id="A0A2M7DE42"/>
<dbReference type="PANTHER" id="PTHR43750:SF3">
    <property type="entry name" value="UDP-GLUCOSE 6-DEHYDROGENASE TUAD"/>
    <property type="match status" value="1"/>
</dbReference>
<dbReference type="SUPFAM" id="SSF51294">
    <property type="entry name" value="Hedgehog/intein (Hint) domain"/>
    <property type="match status" value="1"/>
</dbReference>
<dbReference type="EMBL" id="PETV01000052">
    <property type="protein sequence ID" value="PIV47115.1"/>
    <property type="molecule type" value="Genomic_DNA"/>
</dbReference>
<dbReference type="PROSITE" id="PS50818">
    <property type="entry name" value="INTEIN_C_TER"/>
    <property type="match status" value="1"/>
</dbReference>
<evidence type="ECO:0000259" key="3">
    <source>
        <dbReference type="PROSITE" id="PS50819"/>
    </source>
</evidence>
<gene>
    <name evidence="4" type="ORF">COS21_01715</name>
</gene>
<dbReference type="SUPFAM" id="SSF48179">
    <property type="entry name" value="6-phosphogluconate dehydrogenase C-terminal domain-like"/>
    <property type="match status" value="1"/>
</dbReference>
<dbReference type="PROSITE" id="PS50817">
    <property type="entry name" value="INTEIN_N_TER"/>
    <property type="match status" value="1"/>
</dbReference>
<dbReference type="Pfam" id="PF14528">
    <property type="entry name" value="LAGLIDADG_3"/>
    <property type="match status" value="1"/>
</dbReference>
<dbReference type="SMART" id="SM00305">
    <property type="entry name" value="HintC"/>
    <property type="match status" value="1"/>
</dbReference>
<evidence type="ECO:0000256" key="2">
    <source>
        <dbReference type="ARBA" id="ARBA00023000"/>
    </source>
</evidence>
<organism evidence="4 5">
    <name type="scientific">bacterium (Candidatus Gribaldobacteria) CG02_land_8_20_14_3_00_41_15</name>
    <dbReference type="NCBI Taxonomy" id="2014270"/>
    <lineage>
        <taxon>Bacteria</taxon>
        <taxon>Candidatus Gribaldobacteria</taxon>
    </lineage>
</organism>
<dbReference type="InterPro" id="IPR003587">
    <property type="entry name" value="Hint_dom_N"/>
</dbReference>
<dbReference type="GO" id="GO:0016616">
    <property type="term" value="F:oxidoreductase activity, acting on the CH-OH group of donors, NAD or NADP as acceptor"/>
    <property type="evidence" value="ECO:0007669"/>
    <property type="project" value="InterPro"/>
</dbReference>
<dbReference type="PROSITE" id="PS50819">
    <property type="entry name" value="INTEIN_ENDONUCLEASE"/>
    <property type="match status" value="1"/>
</dbReference>
<dbReference type="NCBIfam" id="TIGR01443">
    <property type="entry name" value="intein_Cterm"/>
    <property type="match status" value="1"/>
</dbReference>
<dbReference type="GO" id="GO:0051287">
    <property type="term" value="F:NAD binding"/>
    <property type="evidence" value="ECO:0007669"/>
    <property type="project" value="InterPro"/>
</dbReference>
<dbReference type="Gene3D" id="3.10.28.10">
    <property type="entry name" value="Homing endonucleases"/>
    <property type="match status" value="1"/>
</dbReference>
<dbReference type="InterPro" id="IPR030934">
    <property type="entry name" value="Intein_C"/>
</dbReference>
<evidence type="ECO:0000256" key="1">
    <source>
        <dbReference type="ARBA" id="ARBA00022813"/>
    </source>
</evidence>
<dbReference type="InterPro" id="IPR004042">
    <property type="entry name" value="Intein_endonuc_central"/>
</dbReference>
<comment type="caution">
    <text evidence="4">The sequence shown here is derived from an EMBL/GenBank/DDBJ whole genome shotgun (WGS) entry which is preliminary data.</text>
</comment>
<dbReference type="InterPro" id="IPR008927">
    <property type="entry name" value="6-PGluconate_DH-like_C_sf"/>
</dbReference>